<name>A0ABY4AMU1_9BURK</name>
<dbReference type="Pfam" id="PF11161">
    <property type="entry name" value="DUF2944"/>
    <property type="match status" value="1"/>
</dbReference>
<accession>A0ABY4AMU1</accession>
<keyword evidence="2" id="KW-1185">Reference proteome</keyword>
<gene>
    <name evidence="1" type="ORF">DHf2319_05825</name>
</gene>
<evidence type="ECO:0000313" key="1">
    <source>
        <dbReference type="EMBL" id="UOD51353.1"/>
    </source>
</evidence>
<reference evidence="1 2" key="1">
    <citation type="submission" date="2020-11" db="EMBL/GenBank/DDBJ databases">
        <title>Algicoccus daihaiensis sp.nov., isolated from Daihai Lake in Inner Mongolia.</title>
        <authorList>
            <person name="Kai J."/>
        </authorList>
    </citation>
    <scope>NUCLEOTIDE SEQUENCE [LARGE SCALE GENOMIC DNA]</scope>
    <source>
        <strain evidence="2">f23</strain>
    </source>
</reference>
<dbReference type="Proteomes" id="UP000831607">
    <property type="component" value="Chromosome"/>
</dbReference>
<sequence>MDDSVINAIKRWPNVPAVFGWLSLTARGQWRLHPDGKAVEGGMGESISNPQILGFINRNYDHDELGRWFFQNGPQRVYVRLDAAPWIVFADDSQGELSTHTGLAIQTVTQLELDDSGNLYLSTEHGAGMLIDRDLPRFIQSLNTVDGQPLEQWWAQSQGVQTTLSANIWRALADGVSVNRIQAQFSSDVQLGFVRNPTAATSLSSAP</sequence>
<protein>
    <submittedName>
        <fullName evidence="1">DUF2946 family protein</fullName>
    </submittedName>
</protein>
<evidence type="ECO:0000313" key="2">
    <source>
        <dbReference type="Proteomes" id="UP000831607"/>
    </source>
</evidence>
<dbReference type="InterPro" id="IPR021332">
    <property type="entry name" value="DUF2944"/>
</dbReference>
<dbReference type="RefSeq" id="WP_243479816.1">
    <property type="nucleotide sequence ID" value="NZ_CP063982.1"/>
</dbReference>
<organism evidence="1 2">
    <name type="scientific">Orrella daihaiensis</name>
    <dbReference type="NCBI Taxonomy" id="2782176"/>
    <lineage>
        <taxon>Bacteria</taxon>
        <taxon>Pseudomonadati</taxon>
        <taxon>Pseudomonadota</taxon>
        <taxon>Betaproteobacteria</taxon>
        <taxon>Burkholderiales</taxon>
        <taxon>Alcaligenaceae</taxon>
        <taxon>Orrella</taxon>
    </lineage>
</organism>
<dbReference type="EMBL" id="CP063982">
    <property type="protein sequence ID" value="UOD51353.1"/>
    <property type="molecule type" value="Genomic_DNA"/>
</dbReference>
<proteinExistence type="predicted"/>